<keyword evidence="3 5" id="KW-1133">Transmembrane helix</keyword>
<gene>
    <name evidence="7" type="ORF">IEO70_01750</name>
</gene>
<keyword evidence="2 5" id="KW-0812">Transmembrane</keyword>
<feature type="transmembrane region" description="Helical" evidence="5">
    <location>
        <begin position="20"/>
        <end position="38"/>
    </location>
</feature>
<evidence type="ECO:0000256" key="4">
    <source>
        <dbReference type="ARBA" id="ARBA00023136"/>
    </source>
</evidence>
<evidence type="ECO:0000259" key="6">
    <source>
        <dbReference type="Pfam" id="PF12698"/>
    </source>
</evidence>
<accession>A0A927HA55</accession>
<proteinExistence type="predicted"/>
<feature type="transmembrane region" description="Helical" evidence="5">
    <location>
        <begin position="227"/>
        <end position="250"/>
    </location>
</feature>
<dbReference type="RefSeq" id="WP_190996634.1">
    <property type="nucleotide sequence ID" value="NZ_JACXSI010000002.1"/>
</dbReference>
<keyword evidence="8" id="KW-1185">Reference proteome</keyword>
<comment type="subcellular location">
    <subcellularLocation>
        <location evidence="1">Membrane</location>
        <topology evidence="1">Multi-pass membrane protein</topology>
    </subcellularLocation>
</comment>
<feature type="transmembrane region" description="Helical" evidence="5">
    <location>
        <begin position="395"/>
        <end position="413"/>
    </location>
</feature>
<keyword evidence="4 5" id="KW-0472">Membrane</keyword>
<dbReference type="InterPro" id="IPR013525">
    <property type="entry name" value="ABC2_TM"/>
</dbReference>
<evidence type="ECO:0000313" key="8">
    <source>
        <dbReference type="Proteomes" id="UP000602076"/>
    </source>
</evidence>
<dbReference type="PANTHER" id="PTHR43027:SF1">
    <property type="entry name" value="DOXORUBICIN RESISTANCE ABC TRANSPORTER PERMEASE PROTEIN DRRC-RELATED"/>
    <property type="match status" value="1"/>
</dbReference>
<dbReference type="GO" id="GO:0016020">
    <property type="term" value="C:membrane"/>
    <property type="evidence" value="ECO:0007669"/>
    <property type="project" value="UniProtKB-SubCell"/>
</dbReference>
<dbReference type="Proteomes" id="UP000602076">
    <property type="component" value="Unassembled WGS sequence"/>
</dbReference>
<dbReference type="InterPro" id="IPR052902">
    <property type="entry name" value="ABC-2_transporter"/>
</dbReference>
<dbReference type="AlphaFoldDB" id="A0A927HA55"/>
<comment type="caution">
    <text evidence="7">The sequence shown here is derived from an EMBL/GenBank/DDBJ whole genome shotgun (WGS) entry which is preliminary data.</text>
</comment>
<dbReference type="PANTHER" id="PTHR43027">
    <property type="entry name" value="DOXORUBICIN RESISTANCE ABC TRANSPORTER PERMEASE PROTEIN DRRC-RELATED"/>
    <property type="match status" value="1"/>
</dbReference>
<feature type="domain" description="ABC-2 type transporter transmembrane" evidence="6">
    <location>
        <begin position="19"/>
        <end position="410"/>
    </location>
</feature>
<organism evidence="7 8">
    <name type="scientific">Peribacillus faecalis</name>
    <dbReference type="NCBI Taxonomy" id="2772559"/>
    <lineage>
        <taxon>Bacteria</taxon>
        <taxon>Bacillati</taxon>
        <taxon>Bacillota</taxon>
        <taxon>Bacilli</taxon>
        <taxon>Bacillales</taxon>
        <taxon>Bacillaceae</taxon>
        <taxon>Peribacillus</taxon>
    </lineage>
</organism>
<evidence type="ECO:0000313" key="7">
    <source>
        <dbReference type="EMBL" id="MBD3107091.1"/>
    </source>
</evidence>
<evidence type="ECO:0000256" key="5">
    <source>
        <dbReference type="SAM" id="Phobius"/>
    </source>
</evidence>
<evidence type="ECO:0000256" key="3">
    <source>
        <dbReference type="ARBA" id="ARBA00022989"/>
    </source>
</evidence>
<dbReference type="Pfam" id="PF12698">
    <property type="entry name" value="ABC2_membrane_3"/>
    <property type="match status" value="1"/>
</dbReference>
<protein>
    <submittedName>
        <fullName evidence="7">ABC transporter permease</fullName>
    </submittedName>
</protein>
<feature type="transmembrane region" description="Helical" evidence="5">
    <location>
        <begin position="337"/>
        <end position="360"/>
    </location>
</feature>
<sequence>MIAHLIKKNILVMLRNKHIFIILLLMPIVLISILGFALSDMMSDDGEPLKAKVYIVEHGSEEADIERFLTELELSLLPAEAKSAIEEAVTEVLPMKILKDQIFASEELSENITLKSAKEGELSDIKGDEEATAIIEVPEEFTYHFLQKLFFDQGEKTELKLLKNESNQLASSMIESILSSFQEQYALSALLQKENLPTDVMEKLAAMDLSIAKESVGQRPIINSVTYYTFGMSAMFVFYVASSLASMAILEKENNVFNRILLSDVSRVSYLSALSMTGMIFAFCQLGILFGIMKLVYDVQLPDLTMLLVITLMLSFSIGGFTAFITAVCFRSVKMNVFADLFQTVIVTVLAFVGGSFVPIESLEGVGRFTPNGAGMQAYLQAAQEYGWADISSHLLTMLTYGVILLVAAVFIFPRKERA</sequence>
<name>A0A927HA55_9BACI</name>
<feature type="transmembrane region" description="Helical" evidence="5">
    <location>
        <begin position="304"/>
        <end position="330"/>
    </location>
</feature>
<feature type="transmembrane region" description="Helical" evidence="5">
    <location>
        <begin position="270"/>
        <end position="292"/>
    </location>
</feature>
<evidence type="ECO:0000256" key="1">
    <source>
        <dbReference type="ARBA" id="ARBA00004141"/>
    </source>
</evidence>
<dbReference type="EMBL" id="JACXSI010000002">
    <property type="protein sequence ID" value="MBD3107091.1"/>
    <property type="molecule type" value="Genomic_DNA"/>
</dbReference>
<evidence type="ECO:0000256" key="2">
    <source>
        <dbReference type="ARBA" id="ARBA00022692"/>
    </source>
</evidence>
<dbReference type="GO" id="GO:0140359">
    <property type="term" value="F:ABC-type transporter activity"/>
    <property type="evidence" value="ECO:0007669"/>
    <property type="project" value="InterPro"/>
</dbReference>
<reference evidence="7" key="1">
    <citation type="submission" date="2020-09" db="EMBL/GenBank/DDBJ databases">
        <title>Bacillus faecalis sp. nov., a moderately halophilic bacterium isolated from cow faeces.</title>
        <authorList>
            <person name="Jiang L."/>
            <person name="Lee J."/>
        </authorList>
    </citation>
    <scope>NUCLEOTIDE SEQUENCE</scope>
    <source>
        <strain evidence="7">AGMB 02131</strain>
    </source>
</reference>